<organism evidence="1 2">
    <name type="scientific">Nonomuraea cypriaca</name>
    <dbReference type="NCBI Taxonomy" id="1187855"/>
    <lineage>
        <taxon>Bacteria</taxon>
        <taxon>Bacillati</taxon>
        <taxon>Actinomycetota</taxon>
        <taxon>Actinomycetes</taxon>
        <taxon>Streptosporangiales</taxon>
        <taxon>Streptosporangiaceae</taxon>
        <taxon>Nonomuraea</taxon>
    </lineage>
</organism>
<keyword evidence="2" id="KW-1185">Reference proteome</keyword>
<accession>A0A931A8B1</accession>
<name>A0A931A8B1_9ACTN</name>
<comment type="caution">
    <text evidence="1">The sequence shown here is derived from an EMBL/GenBank/DDBJ whole genome shotgun (WGS) entry which is preliminary data.</text>
</comment>
<protein>
    <submittedName>
        <fullName evidence="1">Uncharacterized protein</fullName>
    </submittedName>
</protein>
<evidence type="ECO:0000313" key="2">
    <source>
        <dbReference type="Proteomes" id="UP000605361"/>
    </source>
</evidence>
<gene>
    <name evidence="1" type="ORF">ITP53_08800</name>
</gene>
<evidence type="ECO:0000313" key="1">
    <source>
        <dbReference type="EMBL" id="MBF8185838.1"/>
    </source>
</evidence>
<sequence>MEQRRWNIDERFTGVSDAAAMLPAVHELEEAMRGDGWVTEDPDAHLLPHLRRAPGWEVLGARLLDDGFYEVRARPEERPAGIGMHRAVIRLLSVIAEPTFLVRPTRGASPPRSPQ</sequence>
<reference evidence="1" key="1">
    <citation type="submission" date="2020-11" db="EMBL/GenBank/DDBJ databases">
        <title>Whole-genome analyses of Nonomuraea sp. K274.</title>
        <authorList>
            <person name="Veyisoglu A."/>
        </authorList>
    </citation>
    <scope>NUCLEOTIDE SEQUENCE</scope>
    <source>
        <strain evidence="1">K274</strain>
    </source>
</reference>
<dbReference type="EMBL" id="JADOGI010000019">
    <property type="protein sequence ID" value="MBF8185838.1"/>
    <property type="molecule type" value="Genomic_DNA"/>
</dbReference>
<proteinExistence type="predicted"/>
<dbReference type="RefSeq" id="WP_195894821.1">
    <property type="nucleotide sequence ID" value="NZ_JADOGI010000019.1"/>
</dbReference>
<dbReference type="AlphaFoldDB" id="A0A931A8B1"/>
<dbReference type="Proteomes" id="UP000605361">
    <property type="component" value="Unassembled WGS sequence"/>
</dbReference>